<accession>A0A323TCX1</accession>
<comment type="miscellaneous">
    <text evidence="17">Bacitracin is thought to be involved in the inhibition of peptidoglycan synthesis by sequestering undecaprenyl diphosphate, thereby reducing the pool of lipid carrier available.</text>
</comment>
<dbReference type="Pfam" id="PF02673">
    <property type="entry name" value="BacA"/>
    <property type="match status" value="1"/>
</dbReference>
<feature type="transmembrane region" description="Helical" evidence="17">
    <location>
        <begin position="44"/>
        <end position="62"/>
    </location>
</feature>
<dbReference type="Proteomes" id="UP000248214">
    <property type="component" value="Unassembled WGS sequence"/>
</dbReference>
<comment type="subcellular location">
    <subcellularLocation>
        <location evidence="1 17">Cell membrane</location>
        <topology evidence="1 17">Multi-pass membrane protein</topology>
    </subcellularLocation>
</comment>
<evidence type="ECO:0000256" key="11">
    <source>
        <dbReference type="ARBA" id="ARBA00023136"/>
    </source>
</evidence>
<protein>
    <recommendedName>
        <fullName evidence="4 17">Undecaprenyl-diphosphatase</fullName>
        <ecNumber evidence="3 17">3.6.1.27</ecNumber>
    </recommendedName>
    <alternativeName>
        <fullName evidence="15 17">Bacitracin resistance protein</fullName>
    </alternativeName>
    <alternativeName>
        <fullName evidence="14 17">Undecaprenyl pyrophosphate phosphatase</fullName>
    </alternativeName>
</protein>
<dbReference type="EC" id="3.6.1.27" evidence="3 17"/>
<dbReference type="GO" id="GO:0046677">
    <property type="term" value="P:response to antibiotic"/>
    <property type="evidence" value="ECO:0007669"/>
    <property type="project" value="UniProtKB-UniRule"/>
</dbReference>
<reference evidence="18 19" key="1">
    <citation type="submission" date="2017-10" db="EMBL/GenBank/DDBJ databases">
        <title>Bacillus sp. nov., a halophilic bacterium isolated from a Keqin Lake.</title>
        <authorList>
            <person name="Wang H."/>
        </authorList>
    </citation>
    <scope>NUCLEOTIDE SEQUENCE [LARGE SCALE GENOMIC DNA]</scope>
    <source>
        <strain evidence="18 19">KQ-12</strain>
    </source>
</reference>
<evidence type="ECO:0000256" key="5">
    <source>
        <dbReference type="ARBA" id="ARBA00022475"/>
    </source>
</evidence>
<dbReference type="GO" id="GO:0008360">
    <property type="term" value="P:regulation of cell shape"/>
    <property type="evidence" value="ECO:0007669"/>
    <property type="project" value="UniProtKB-KW"/>
</dbReference>
<keyword evidence="13 17" id="KW-0961">Cell wall biogenesis/degradation</keyword>
<evidence type="ECO:0000256" key="4">
    <source>
        <dbReference type="ARBA" id="ARBA00021581"/>
    </source>
</evidence>
<evidence type="ECO:0000256" key="8">
    <source>
        <dbReference type="ARBA" id="ARBA00022960"/>
    </source>
</evidence>
<dbReference type="GO" id="GO:0071555">
    <property type="term" value="P:cell wall organization"/>
    <property type="evidence" value="ECO:0007669"/>
    <property type="project" value="UniProtKB-KW"/>
</dbReference>
<feature type="transmembrane region" description="Helical" evidence="17">
    <location>
        <begin position="118"/>
        <end position="136"/>
    </location>
</feature>
<gene>
    <name evidence="17" type="primary">uppP</name>
    <name evidence="18" type="ORF">CR194_17780</name>
</gene>
<dbReference type="InterPro" id="IPR003824">
    <property type="entry name" value="UppP"/>
</dbReference>
<dbReference type="PANTHER" id="PTHR30622:SF2">
    <property type="entry name" value="UNDECAPRENYL-DIPHOSPHATASE"/>
    <property type="match status" value="1"/>
</dbReference>
<dbReference type="OrthoDB" id="9808289at2"/>
<keyword evidence="19" id="KW-1185">Reference proteome</keyword>
<dbReference type="GO" id="GO:0009252">
    <property type="term" value="P:peptidoglycan biosynthetic process"/>
    <property type="evidence" value="ECO:0007669"/>
    <property type="project" value="UniProtKB-KW"/>
</dbReference>
<keyword evidence="10 17" id="KW-1133">Transmembrane helix</keyword>
<evidence type="ECO:0000256" key="13">
    <source>
        <dbReference type="ARBA" id="ARBA00023316"/>
    </source>
</evidence>
<keyword evidence="12 17" id="KW-0046">Antibiotic resistance</keyword>
<dbReference type="AlphaFoldDB" id="A0A323TCX1"/>
<dbReference type="GO" id="GO:0050380">
    <property type="term" value="F:undecaprenyl-diphosphatase activity"/>
    <property type="evidence" value="ECO:0007669"/>
    <property type="project" value="UniProtKB-UniRule"/>
</dbReference>
<proteinExistence type="inferred from homology"/>
<feature type="transmembrane region" description="Helical" evidence="17">
    <location>
        <begin position="220"/>
        <end position="239"/>
    </location>
</feature>
<evidence type="ECO:0000256" key="10">
    <source>
        <dbReference type="ARBA" id="ARBA00022989"/>
    </source>
</evidence>
<evidence type="ECO:0000313" key="19">
    <source>
        <dbReference type="Proteomes" id="UP000248214"/>
    </source>
</evidence>
<keyword evidence="11 17" id="KW-0472">Membrane</keyword>
<keyword evidence="8 17" id="KW-0133">Cell shape</keyword>
<evidence type="ECO:0000256" key="6">
    <source>
        <dbReference type="ARBA" id="ARBA00022692"/>
    </source>
</evidence>
<comment type="catalytic activity">
    <reaction evidence="16 17">
        <text>di-trans,octa-cis-undecaprenyl diphosphate + H2O = di-trans,octa-cis-undecaprenyl phosphate + phosphate + H(+)</text>
        <dbReference type="Rhea" id="RHEA:28094"/>
        <dbReference type="ChEBI" id="CHEBI:15377"/>
        <dbReference type="ChEBI" id="CHEBI:15378"/>
        <dbReference type="ChEBI" id="CHEBI:43474"/>
        <dbReference type="ChEBI" id="CHEBI:58405"/>
        <dbReference type="ChEBI" id="CHEBI:60392"/>
        <dbReference type="EC" id="3.6.1.27"/>
    </reaction>
</comment>
<evidence type="ECO:0000313" key="18">
    <source>
        <dbReference type="EMBL" id="PYZ92044.1"/>
    </source>
</evidence>
<keyword evidence="7 17" id="KW-0378">Hydrolase</keyword>
<keyword evidence="9 17" id="KW-0573">Peptidoglycan synthesis</keyword>
<dbReference type="GO" id="GO:0005886">
    <property type="term" value="C:plasma membrane"/>
    <property type="evidence" value="ECO:0007669"/>
    <property type="project" value="UniProtKB-SubCell"/>
</dbReference>
<name>A0A323TCX1_9BACI</name>
<evidence type="ECO:0000256" key="12">
    <source>
        <dbReference type="ARBA" id="ARBA00023251"/>
    </source>
</evidence>
<dbReference type="HAMAP" id="MF_01006">
    <property type="entry name" value="Undec_diphosphatase"/>
    <property type="match status" value="1"/>
</dbReference>
<evidence type="ECO:0000256" key="16">
    <source>
        <dbReference type="ARBA" id="ARBA00047594"/>
    </source>
</evidence>
<organism evidence="18 19">
    <name type="scientific">Salipaludibacillus keqinensis</name>
    <dbReference type="NCBI Taxonomy" id="2045207"/>
    <lineage>
        <taxon>Bacteria</taxon>
        <taxon>Bacillati</taxon>
        <taxon>Bacillota</taxon>
        <taxon>Bacilli</taxon>
        <taxon>Bacillales</taxon>
        <taxon>Bacillaceae</taxon>
    </lineage>
</organism>
<feature type="transmembrane region" description="Helical" evidence="17">
    <location>
        <begin position="88"/>
        <end position="112"/>
    </location>
</feature>
<evidence type="ECO:0000256" key="15">
    <source>
        <dbReference type="ARBA" id="ARBA00032932"/>
    </source>
</evidence>
<evidence type="ECO:0000256" key="1">
    <source>
        <dbReference type="ARBA" id="ARBA00004651"/>
    </source>
</evidence>
<feature type="transmembrane region" description="Helical" evidence="17">
    <location>
        <begin position="188"/>
        <end position="208"/>
    </location>
</feature>
<evidence type="ECO:0000256" key="14">
    <source>
        <dbReference type="ARBA" id="ARBA00032707"/>
    </source>
</evidence>
<evidence type="ECO:0000256" key="3">
    <source>
        <dbReference type="ARBA" id="ARBA00012374"/>
    </source>
</evidence>
<evidence type="ECO:0000256" key="17">
    <source>
        <dbReference type="HAMAP-Rule" id="MF_01006"/>
    </source>
</evidence>
<comment type="function">
    <text evidence="17">Catalyzes the dephosphorylation of undecaprenyl diphosphate (UPP). Confers resistance to bacitracin.</text>
</comment>
<keyword evidence="5 17" id="KW-1003">Cell membrane</keyword>
<evidence type="ECO:0000256" key="2">
    <source>
        <dbReference type="ARBA" id="ARBA00010621"/>
    </source>
</evidence>
<comment type="caution">
    <text evidence="18">The sequence shown here is derived from an EMBL/GenBank/DDBJ whole genome shotgun (WGS) entry which is preliminary data.</text>
</comment>
<sequence length="269" mass="29176">MDLIDILQYIFLGIVQGATEPLPVSSSGHLRIVSYFFGIDVPDLHFEVFLNGASLLAVFIVYKTDLLDMIRDTLNHVRKPSDKTKTSFRLALLLIVGTIPAVVVGGLFRDFIGGELTGIYYVAIALMITATALWLIRNLKGHKNDDGITYADAIIVGLAQTLALAPGISRSGATVVAALARKVEAETALKFSFFLSIPVSLGSLVLETSTIVETVVSNDFLGLYIIAFVSSLIVSVFAIKVFIDVVARGKLLYFAIYCFTVSILLFIFG</sequence>
<keyword evidence="6 17" id="KW-0812">Transmembrane</keyword>
<feature type="transmembrane region" description="Helical" evidence="17">
    <location>
        <begin position="251"/>
        <end position="268"/>
    </location>
</feature>
<comment type="similarity">
    <text evidence="2 17">Belongs to the UppP family.</text>
</comment>
<evidence type="ECO:0000256" key="9">
    <source>
        <dbReference type="ARBA" id="ARBA00022984"/>
    </source>
</evidence>
<dbReference type="EMBL" id="PDOD01000005">
    <property type="protein sequence ID" value="PYZ92044.1"/>
    <property type="molecule type" value="Genomic_DNA"/>
</dbReference>
<evidence type="ECO:0000256" key="7">
    <source>
        <dbReference type="ARBA" id="ARBA00022801"/>
    </source>
</evidence>
<dbReference type="PANTHER" id="PTHR30622">
    <property type="entry name" value="UNDECAPRENYL-DIPHOSPHATASE"/>
    <property type="match status" value="1"/>
</dbReference>
<dbReference type="RefSeq" id="WP_110611566.1">
    <property type="nucleotide sequence ID" value="NZ_PDOD01000005.1"/>
</dbReference>